<evidence type="ECO:0008006" key="10">
    <source>
        <dbReference type="Google" id="ProtNLM"/>
    </source>
</evidence>
<sequence length="232" mass="26641">MILLLTLAISAIIAVLSFFYWQLNFWKRRGIPGPPGTIFLGNMYDLTDLNKPLAFVLRDWTKKYGAVYGIQEGLRRTLVVSDVGMIRDLFMKQYDYFYGRKNFVIGGDVENDPRVHVFEAQGVRWKRLRTISTPAFSAASLKKIRPTVESSALALMEFFEKEANEKAFNIFPFFKEFSLDVIYRIAMGQRGSEIFTDKEKVAAVDYKTVYCGGTSEKKPGSRSLQQDLQDHR</sequence>
<keyword evidence="4" id="KW-0479">Metal-binding</keyword>
<dbReference type="Gene3D" id="1.10.630.10">
    <property type="entry name" value="Cytochrome P450"/>
    <property type="match status" value="1"/>
</dbReference>
<dbReference type="GO" id="GO:0008395">
    <property type="term" value="F:steroid hydroxylase activity"/>
    <property type="evidence" value="ECO:0007669"/>
    <property type="project" value="TreeGrafter"/>
</dbReference>
<gene>
    <name evidence="8" type="ORF">TELCIR_18014</name>
</gene>
<name>A0A2G9TRH4_TELCI</name>
<protein>
    <recommendedName>
        <fullName evidence="10">Unspecific monooxygenase</fullName>
    </recommendedName>
</protein>
<dbReference type="Proteomes" id="UP000230423">
    <property type="component" value="Unassembled WGS sequence"/>
</dbReference>
<proteinExistence type="inferred from homology"/>
<comment type="cofactor">
    <cofactor evidence="1">
        <name>heme</name>
        <dbReference type="ChEBI" id="CHEBI:30413"/>
    </cofactor>
</comment>
<keyword evidence="5" id="KW-0560">Oxidoreductase</keyword>
<dbReference type="GO" id="GO:0005506">
    <property type="term" value="F:iron ion binding"/>
    <property type="evidence" value="ECO:0007669"/>
    <property type="project" value="InterPro"/>
</dbReference>
<evidence type="ECO:0000256" key="6">
    <source>
        <dbReference type="ARBA" id="ARBA00023004"/>
    </source>
</evidence>
<evidence type="ECO:0000313" key="9">
    <source>
        <dbReference type="Proteomes" id="UP000230423"/>
    </source>
</evidence>
<dbReference type="InterPro" id="IPR036396">
    <property type="entry name" value="Cyt_P450_sf"/>
</dbReference>
<comment type="similarity">
    <text evidence="2">Belongs to the cytochrome P450 family.</text>
</comment>
<evidence type="ECO:0000313" key="8">
    <source>
        <dbReference type="EMBL" id="PIO60488.1"/>
    </source>
</evidence>
<dbReference type="InterPro" id="IPR050705">
    <property type="entry name" value="Cytochrome_P450_3A"/>
</dbReference>
<dbReference type="AlphaFoldDB" id="A0A2G9TRH4"/>
<evidence type="ECO:0000256" key="7">
    <source>
        <dbReference type="ARBA" id="ARBA00023033"/>
    </source>
</evidence>
<organism evidence="8 9">
    <name type="scientific">Teladorsagia circumcincta</name>
    <name type="common">Brown stomach worm</name>
    <name type="synonym">Ostertagia circumcincta</name>
    <dbReference type="NCBI Taxonomy" id="45464"/>
    <lineage>
        <taxon>Eukaryota</taxon>
        <taxon>Metazoa</taxon>
        <taxon>Ecdysozoa</taxon>
        <taxon>Nematoda</taxon>
        <taxon>Chromadorea</taxon>
        <taxon>Rhabditida</taxon>
        <taxon>Rhabditina</taxon>
        <taxon>Rhabditomorpha</taxon>
        <taxon>Strongyloidea</taxon>
        <taxon>Trichostrongylidae</taxon>
        <taxon>Teladorsagia</taxon>
    </lineage>
</organism>
<dbReference type="PRINTS" id="PR00464">
    <property type="entry name" value="EP450II"/>
</dbReference>
<reference evidence="8 9" key="1">
    <citation type="submission" date="2015-09" db="EMBL/GenBank/DDBJ databases">
        <title>Draft genome of the parasitic nematode Teladorsagia circumcincta isolate WARC Sus (inbred).</title>
        <authorList>
            <person name="Mitreva M."/>
        </authorList>
    </citation>
    <scope>NUCLEOTIDE SEQUENCE [LARGE SCALE GENOMIC DNA]</scope>
    <source>
        <strain evidence="8 9">S</strain>
    </source>
</reference>
<keyword evidence="7" id="KW-0503">Monooxygenase</keyword>
<dbReference type="EMBL" id="KZ355358">
    <property type="protein sequence ID" value="PIO60488.1"/>
    <property type="molecule type" value="Genomic_DNA"/>
</dbReference>
<evidence type="ECO:0000256" key="2">
    <source>
        <dbReference type="ARBA" id="ARBA00010617"/>
    </source>
</evidence>
<dbReference type="SUPFAM" id="SSF48264">
    <property type="entry name" value="Cytochrome P450"/>
    <property type="match status" value="1"/>
</dbReference>
<dbReference type="InterPro" id="IPR002402">
    <property type="entry name" value="Cyt_P450_E_grp-II"/>
</dbReference>
<dbReference type="PANTHER" id="PTHR24302:SF15">
    <property type="entry name" value="FATTY-ACID PEROXYGENASE"/>
    <property type="match status" value="1"/>
</dbReference>
<evidence type="ECO:0000256" key="4">
    <source>
        <dbReference type="ARBA" id="ARBA00022723"/>
    </source>
</evidence>
<dbReference type="GO" id="GO:0016705">
    <property type="term" value="F:oxidoreductase activity, acting on paired donors, with incorporation or reduction of molecular oxygen"/>
    <property type="evidence" value="ECO:0007669"/>
    <property type="project" value="InterPro"/>
</dbReference>
<evidence type="ECO:0000256" key="1">
    <source>
        <dbReference type="ARBA" id="ARBA00001971"/>
    </source>
</evidence>
<keyword evidence="3" id="KW-0349">Heme</keyword>
<keyword evidence="6" id="KW-0408">Iron</keyword>
<evidence type="ECO:0000256" key="5">
    <source>
        <dbReference type="ARBA" id="ARBA00023002"/>
    </source>
</evidence>
<dbReference type="OrthoDB" id="5853600at2759"/>
<keyword evidence="9" id="KW-1185">Reference proteome</keyword>
<dbReference type="InterPro" id="IPR001128">
    <property type="entry name" value="Cyt_P450"/>
</dbReference>
<dbReference type="Pfam" id="PF00067">
    <property type="entry name" value="p450"/>
    <property type="match status" value="1"/>
</dbReference>
<evidence type="ECO:0000256" key="3">
    <source>
        <dbReference type="ARBA" id="ARBA00022617"/>
    </source>
</evidence>
<dbReference type="GO" id="GO:0020037">
    <property type="term" value="F:heme binding"/>
    <property type="evidence" value="ECO:0007669"/>
    <property type="project" value="InterPro"/>
</dbReference>
<accession>A0A2G9TRH4</accession>
<dbReference type="PANTHER" id="PTHR24302">
    <property type="entry name" value="CYTOCHROME P450 FAMILY 3"/>
    <property type="match status" value="1"/>
</dbReference>